<keyword evidence="3" id="KW-1185">Reference proteome</keyword>
<evidence type="ECO:0000313" key="2">
    <source>
        <dbReference type="EMBL" id="KAK3248785.1"/>
    </source>
</evidence>
<dbReference type="Proteomes" id="UP001190700">
    <property type="component" value="Unassembled WGS sequence"/>
</dbReference>
<comment type="caution">
    <text evidence="2">The sequence shown here is derived from an EMBL/GenBank/DDBJ whole genome shotgun (WGS) entry which is preliminary data.</text>
</comment>
<dbReference type="AlphaFoldDB" id="A0AAE0F397"/>
<reference evidence="2 3" key="1">
    <citation type="journal article" date="2015" name="Genome Biol. Evol.">
        <title>Comparative Genomics of a Bacterivorous Green Alga Reveals Evolutionary Causalities and Consequences of Phago-Mixotrophic Mode of Nutrition.</title>
        <authorList>
            <person name="Burns J.A."/>
            <person name="Paasch A."/>
            <person name="Narechania A."/>
            <person name="Kim E."/>
        </authorList>
    </citation>
    <scope>NUCLEOTIDE SEQUENCE [LARGE SCALE GENOMIC DNA]</scope>
    <source>
        <strain evidence="2 3">PLY_AMNH</strain>
    </source>
</reference>
<feature type="region of interest" description="Disordered" evidence="1">
    <location>
        <begin position="108"/>
        <end position="139"/>
    </location>
</feature>
<sequence>MGLTKVWRVSSAAWLGGFAQVWEDMRELFPRVTVGAEDLKAESDLPYVNSLQAAMHKLSEAVEVDGAGLVGGMQKGMNPDWDPGEAARGEGTERLALMDRTWEDAIDGTDYATQDRPSGGTLDSEGTQHEQSGQASGVPGTIASRLLESMEDVRQEAAYLRIAWVQGEGTTEGLSGGARAGPSGINRMVSSVEDILMVRDDLSSPGLEGGVWTQKEDGASPGKPRPCGEAWPL</sequence>
<feature type="region of interest" description="Disordered" evidence="1">
    <location>
        <begin position="205"/>
        <end position="233"/>
    </location>
</feature>
<gene>
    <name evidence="2" type="ORF">CYMTET_41762</name>
</gene>
<organism evidence="2 3">
    <name type="scientific">Cymbomonas tetramitiformis</name>
    <dbReference type="NCBI Taxonomy" id="36881"/>
    <lineage>
        <taxon>Eukaryota</taxon>
        <taxon>Viridiplantae</taxon>
        <taxon>Chlorophyta</taxon>
        <taxon>Pyramimonadophyceae</taxon>
        <taxon>Pyramimonadales</taxon>
        <taxon>Pyramimonadaceae</taxon>
        <taxon>Cymbomonas</taxon>
    </lineage>
</organism>
<proteinExistence type="predicted"/>
<dbReference type="EMBL" id="LGRX02027793">
    <property type="protein sequence ID" value="KAK3248785.1"/>
    <property type="molecule type" value="Genomic_DNA"/>
</dbReference>
<name>A0AAE0F397_9CHLO</name>
<accession>A0AAE0F397</accession>
<evidence type="ECO:0000256" key="1">
    <source>
        <dbReference type="SAM" id="MobiDB-lite"/>
    </source>
</evidence>
<protein>
    <submittedName>
        <fullName evidence="2">Uncharacterized protein</fullName>
    </submittedName>
</protein>
<evidence type="ECO:0000313" key="3">
    <source>
        <dbReference type="Proteomes" id="UP001190700"/>
    </source>
</evidence>